<evidence type="ECO:0000256" key="7">
    <source>
        <dbReference type="ARBA" id="ARBA00022679"/>
    </source>
</evidence>
<accession>A0A0R1UZ56</accession>
<evidence type="ECO:0000256" key="9">
    <source>
        <dbReference type="ARBA" id="ARBA00022827"/>
    </source>
</evidence>
<dbReference type="Pfam" id="PF00205">
    <property type="entry name" value="TPP_enzyme_M"/>
    <property type="match status" value="1"/>
</dbReference>
<evidence type="ECO:0000256" key="5">
    <source>
        <dbReference type="ARBA" id="ARBA00022605"/>
    </source>
</evidence>
<dbReference type="GO" id="GO:0003984">
    <property type="term" value="F:acetolactate synthase activity"/>
    <property type="evidence" value="ECO:0007669"/>
    <property type="project" value="UniProtKB-EC"/>
</dbReference>
<keyword evidence="8 14" id="KW-0479">Metal-binding</keyword>
<keyword evidence="12 14" id="KW-0100">Branched-chain amino acid biosynthesis</keyword>
<dbReference type="GO" id="GO:0009097">
    <property type="term" value="P:isoleucine biosynthetic process"/>
    <property type="evidence" value="ECO:0007669"/>
    <property type="project" value="UniProtKB-UniPathway"/>
</dbReference>
<reference evidence="18 19" key="1">
    <citation type="journal article" date="2015" name="Genome Announc.">
        <title>Expanding the biotechnology potential of lactobacilli through comparative genomics of 213 strains and associated genera.</title>
        <authorList>
            <person name="Sun Z."/>
            <person name="Harris H.M."/>
            <person name="McCann A."/>
            <person name="Guo C."/>
            <person name="Argimon S."/>
            <person name="Zhang W."/>
            <person name="Yang X."/>
            <person name="Jeffery I.B."/>
            <person name="Cooney J.C."/>
            <person name="Kagawa T.F."/>
            <person name="Liu W."/>
            <person name="Song Y."/>
            <person name="Salvetti E."/>
            <person name="Wrobel A."/>
            <person name="Rasinkangas P."/>
            <person name="Parkhill J."/>
            <person name="Rea M.C."/>
            <person name="O'Sullivan O."/>
            <person name="Ritari J."/>
            <person name="Douillard F.P."/>
            <person name="Paul Ross R."/>
            <person name="Yang R."/>
            <person name="Briner A.E."/>
            <person name="Felis G.E."/>
            <person name="de Vos W.M."/>
            <person name="Barrangou R."/>
            <person name="Klaenhammer T.R."/>
            <person name="Caufield P.W."/>
            <person name="Cui Y."/>
            <person name="Zhang H."/>
            <person name="O'Toole P.W."/>
        </authorList>
    </citation>
    <scope>NUCLEOTIDE SEQUENCE [LARGE SCALE GENOMIC DNA]</scope>
    <source>
        <strain evidence="18 19">DSM 16230</strain>
    </source>
</reference>
<feature type="domain" description="Thiamine pyrophosphate enzyme central" evidence="15">
    <location>
        <begin position="212"/>
        <end position="345"/>
    </location>
</feature>
<dbReference type="InterPro" id="IPR012001">
    <property type="entry name" value="Thiamin_PyroP_enz_TPP-bd_dom"/>
</dbReference>
<sequence>MLIKRETEKTETKRTLASGADLLLEALKAQGVELVFGYPGGAVLPLYDAIYRQAFNNILVRHEQAAVHAAEGYAKATGKTGVVFVTSGPGATNTVTGIADAMLDSIPLVVFTGQVGCAAIGTDAFQEVDILSITAAITKQSYQVHDSGSLAEVVKEAFAVASSGRPGPVVVDLPKDVAAMAVDEQQRSQTAGGFTAKTPVYPQRKLAFTKMQQLRDALLRAQKPLLLVGGGVIAAGAVPEFRRFVHRYKLPVVSTLLSLGALPVSDPFSLGMGGMHGSYQANLAFSECDFLLNIGSRFDDRLATNTSQFAPKAQVAQIDIDDSEFGKMILPDFAVAADAKEALNWLLAHPAKTQVRDHQAWLQQLSAWQHEHPQHYVEEKGKIKPQAVIAEVGRLTAGDATIVTDVGQHQMWTAQYYPFTRAHQLITSGGLGTMGFGLPAAIGAKLAVPEKEVVLFVGDGGLQMTSEELDVIRDYRLNIKIILLNNQTLGMVRQWQDLFYKKRRSQTVFNGQPDFIKLAHAYGLKGLRLASQNWRETLADVFATQESVLVEARIPALEQVYPMVAPGQPNQKMLGVD</sequence>
<evidence type="ECO:0000256" key="14">
    <source>
        <dbReference type="RuleBase" id="RU003591"/>
    </source>
</evidence>
<dbReference type="InterPro" id="IPR039368">
    <property type="entry name" value="AHAS_TPP"/>
</dbReference>
<dbReference type="PATRIC" id="fig|1423801.4.peg.2033"/>
<dbReference type="PROSITE" id="PS00187">
    <property type="entry name" value="TPP_ENZYMES"/>
    <property type="match status" value="1"/>
</dbReference>
<dbReference type="PANTHER" id="PTHR18968">
    <property type="entry name" value="THIAMINE PYROPHOSPHATE ENZYMES"/>
    <property type="match status" value="1"/>
</dbReference>
<proteinExistence type="inferred from homology"/>
<evidence type="ECO:0000256" key="11">
    <source>
        <dbReference type="ARBA" id="ARBA00023052"/>
    </source>
</evidence>
<evidence type="ECO:0000256" key="12">
    <source>
        <dbReference type="ARBA" id="ARBA00023304"/>
    </source>
</evidence>
<evidence type="ECO:0000313" key="18">
    <source>
        <dbReference type="EMBL" id="KRL96714.1"/>
    </source>
</evidence>
<dbReference type="GO" id="GO:0009099">
    <property type="term" value="P:L-valine biosynthetic process"/>
    <property type="evidence" value="ECO:0007669"/>
    <property type="project" value="UniProtKB-UniPathway"/>
</dbReference>
<dbReference type="Pfam" id="PF02776">
    <property type="entry name" value="TPP_enzyme_N"/>
    <property type="match status" value="1"/>
</dbReference>
<dbReference type="Proteomes" id="UP000051166">
    <property type="component" value="Unassembled WGS sequence"/>
</dbReference>
<comment type="catalytic activity">
    <reaction evidence="13 14">
        <text>2 pyruvate + H(+) = (2S)-2-acetolactate + CO2</text>
        <dbReference type="Rhea" id="RHEA:25249"/>
        <dbReference type="ChEBI" id="CHEBI:15361"/>
        <dbReference type="ChEBI" id="CHEBI:15378"/>
        <dbReference type="ChEBI" id="CHEBI:16526"/>
        <dbReference type="ChEBI" id="CHEBI:58476"/>
        <dbReference type="EC" id="2.2.1.6"/>
    </reaction>
</comment>
<name>A0A0R1UZ56_9LACO</name>
<comment type="cofactor">
    <cofactor evidence="14">
        <name>Mg(2+)</name>
        <dbReference type="ChEBI" id="CHEBI:18420"/>
    </cofactor>
    <text evidence="14">Binds 1 Mg(2+) ion per subunit.</text>
</comment>
<evidence type="ECO:0000259" key="16">
    <source>
        <dbReference type="Pfam" id="PF02775"/>
    </source>
</evidence>
<dbReference type="NCBIfam" id="TIGR00118">
    <property type="entry name" value="acolac_lg"/>
    <property type="match status" value="1"/>
</dbReference>
<dbReference type="Pfam" id="PF02775">
    <property type="entry name" value="TPP_enzyme_C"/>
    <property type="match status" value="1"/>
</dbReference>
<evidence type="ECO:0000259" key="17">
    <source>
        <dbReference type="Pfam" id="PF02776"/>
    </source>
</evidence>
<evidence type="ECO:0000259" key="15">
    <source>
        <dbReference type="Pfam" id="PF00205"/>
    </source>
</evidence>
<keyword evidence="5 14" id="KW-0028">Amino-acid biosynthesis</keyword>
<dbReference type="EC" id="2.2.1.6" evidence="4 14"/>
<keyword evidence="19" id="KW-1185">Reference proteome</keyword>
<dbReference type="GO" id="GO:0030976">
    <property type="term" value="F:thiamine pyrophosphate binding"/>
    <property type="evidence" value="ECO:0007669"/>
    <property type="project" value="UniProtKB-UniRule"/>
</dbReference>
<feature type="domain" description="Thiamine pyrophosphate enzyme N-terminal TPP-binding" evidence="17">
    <location>
        <begin position="19"/>
        <end position="132"/>
    </location>
</feature>
<dbReference type="CDD" id="cd02015">
    <property type="entry name" value="TPP_AHAS"/>
    <property type="match status" value="1"/>
</dbReference>
<evidence type="ECO:0000256" key="4">
    <source>
        <dbReference type="ARBA" id="ARBA00013145"/>
    </source>
</evidence>
<dbReference type="GeneID" id="98309209"/>
<dbReference type="GO" id="GO:0000287">
    <property type="term" value="F:magnesium ion binding"/>
    <property type="evidence" value="ECO:0007669"/>
    <property type="project" value="UniProtKB-UniRule"/>
</dbReference>
<dbReference type="AlphaFoldDB" id="A0A0R1UZ56"/>
<evidence type="ECO:0000256" key="6">
    <source>
        <dbReference type="ARBA" id="ARBA00022630"/>
    </source>
</evidence>
<dbReference type="RefSeq" id="WP_056961886.1">
    <property type="nucleotide sequence ID" value="NZ_AZFQ01000055.1"/>
</dbReference>
<keyword evidence="10 14" id="KW-0460">Magnesium</keyword>
<dbReference type="FunFam" id="3.40.50.970:FF:000007">
    <property type="entry name" value="Acetolactate synthase"/>
    <property type="match status" value="1"/>
</dbReference>
<dbReference type="InterPro" id="IPR000399">
    <property type="entry name" value="TPP-bd_CS"/>
</dbReference>
<dbReference type="CDD" id="cd07035">
    <property type="entry name" value="TPP_PYR_POX_like"/>
    <property type="match status" value="1"/>
</dbReference>
<dbReference type="InterPro" id="IPR011766">
    <property type="entry name" value="TPP_enzyme_TPP-bd"/>
</dbReference>
<dbReference type="InterPro" id="IPR029035">
    <property type="entry name" value="DHS-like_NAD/FAD-binding_dom"/>
</dbReference>
<dbReference type="GO" id="GO:0005948">
    <property type="term" value="C:acetolactate synthase complex"/>
    <property type="evidence" value="ECO:0007669"/>
    <property type="project" value="TreeGrafter"/>
</dbReference>
<keyword evidence="7 14" id="KW-0808">Transferase</keyword>
<dbReference type="SUPFAM" id="SSF52467">
    <property type="entry name" value="DHS-like NAD/FAD-binding domain"/>
    <property type="match status" value="1"/>
</dbReference>
<dbReference type="UniPathway" id="UPA00049">
    <property type="reaction ID" value="UER00059"/>
</dbReference>
<evidence type="ECO:0000256" key="8">
    <source>
        <dbReference type="ARBA" id="ARBA00022723"/>
    </source>
</evidence>
<comment type="similarity">
    <text evidence="3 14">Belongs to the TPP enzyme family.</text>
</comment>
<comment type="pathway">
    <text evidence="2 14">Amino-acid biosynthesis; L-valine biosynthesis; L-valine from pyruvate: step 1/4.</text>
</comment>
<dbReference type="InterPro" id="IPR012846">
    <property type="entry name" value="Acetolactate_synth_lsu"/>
</dbReference>
<dbReference type="Gene3D" id="3.40.50.970">
    <property type="match status" value="2"/>
</dbReference>
<dbReference type="FunFam" id="3.40.50.970:FF:000016">
    <property type="entry name" value="Acetolactate synthase"/>
    <property type="match status" value="1"/>
</dbReference>
<organism evidence="18 19">
    <name type="scientific">Liquorilactobacillus satsumensis DSM 16230 = JCM 12392</name>
    <dbReference type="NCBI Taxonomy" id="1423801"/>
    <lineage>
        <taxon>Bacteria</taxon>
        <taxon>Bacillati</taxon>
        <taxon>Bacillota</taxon>
        <taxon>Bacilli</taxon>
        <taxon>Lactobacillales</taxon>
        <taxon>Lactobacillaceae</taxon>
        <taxon>Liquorilactobacillus</taxon>
    </lineage>
</organism>
<evidence type="ECO:0000256" key="10">
    <source>
        <dbReference type="ARBA" id="ARBA00022842"/>
    </source>
</evidence>
<gene>
    <name evidence="18" type="ORF">FD50_GL001989</name>
</gene>
<dbReference type="OrthoDB" id="4494979at2"/>
<evidence type="ECO:0000313" key="19">
    <source>
        <dbReference type="Proteomes" id="UP000051166"/>
    </source>
</evidence>
<evidence type="ECO:0000256" key="13">
    <source>
        <dbReference type="ARBA" id="ARBA00048670"/>
    </source>
</evidence>
<keyword evidence="6" id="KW-0285">Flavoprotein</keyword>
<keyword evidence="11 14" id="KW-0786">Thiamine pyrophosphate</keyword>
<evidence type="ECO:0000256" key="2">
    <source>
        <dbReference type="ARBA" id="ARBA00005025"/>
    </source>
</evidence>
<dbReference type="UniPathway" id="UPA00047">
    <property type="reaction ID" value="UER00055"/>
</dbReference>
<comment type="cofactor">
    <cofactor evidence="14">
        <name>thiamine diphosphate</name>
        <dbReference type="ChEBI" id="CHEBI:58937"/>
    </cofactor>
    <text evidence="14">Binds 1 thiamine pyrophosphate per subunit.</text>
</comment>
<comment type="caution">
    <text evidence="18">The sequence shown here is derived from an EMBL/GenBank/DDBJ whole genome shotgun (WGS) entry which is preliminary data.</text>
</comment>
<comment type="pathway">
    <text evidence="1 14">Amino-acid biosynthesis; L-isoleucine biosynthesis; L-isoleucine from 2-oxobutanoate: step 1/4.</text>
</comment>
<dbReference type="SUPFAM" id="SSF52518">
    <property type="entry name" value="Thiamin diphosphate-binding fold (THDP-binding)"/>
    <property type="match status" value="2"/>
</dbReference>
<dbReference type="GO" id="GO:0050660">
    <property type="term" value="F:flavin adenine dinucleotide binding"/>
    <property type="evidence" value="ECO:0007669"/>
    <property type="project" value="InterPro"/>
</dbReference>
<keyword evidence="9" id="KW-0274">FAD</keyword>
<dbReference type="Gene3D" id="3.40.50.1220">
    <property type="entry name" value="TPP-binding domain"/>
    <property type="match status" value="1"/>
</dbReference>
<dbReference type="STRING" id="1423801.FD50_GL001989"/>
<evidence type="ECO:0000256" key="1">
    <source>
        <dbReference type="ARBA" id="ARBA00004974"/>
    </source>
</evidence>
<dbReference type="EMBL" id="AZFQ01000055">
    <property type="protein sequence ID" value="KRL96714.1"/>
    <property type="molecule type" value="Genomic_DNA"/>
</dbReference>
<feature type="domain" description="Thiamine pyrophosphate enzyme TPP-binding" evidence="16">
    <location>
        <begin position="405"/>
        <end position="551"/>
    </location>
</feature>
<dbReference type="InterPro" id="IPR012000">
    <property type="entry name" value="Thiamin_PyroP_enz_cen_dom"/>
</dbReference>
<dbReference type="PANTHER" id="PTHR18968:SF13">
    <property type="entry name" value="ACETOLACTATE SYNTHASE CATALYTIC SUBUNIT, MITOCHONDRIAL"/>
    <property type="match status" value="1"/>
</dbReference>
<dbReference type="InterPro" id="IPR045229">
    <property type="entry name" value="TPP_enz"/>
</dbReference>
<protein>
    <recommendedName>
        <fullName evidence="4 14">Acetolactate synthase</fullName>
        <ecNumber evidence="4 14">2.2.1.6</ecNumber>
    </recommendedName>
</protein>
<evidence type="ECO:0000256" key="3">
    <source>
        <dbReference type="ARBA" id="ARBA00007812"/>
    </source>
</evidence>
<dbReference type="InterPro" id="IPR029061">
    <property type="entry name" value="THDP-binding"/>
</dbReference>